<dbReference type="GO" id="GO:0015187">
    <property type="term" value="F:glycine transmembrane transporter activity"/>
    <property type="evidence" value="ECO:0007669"/>
    <property type="project" value="UniProtKB-UniRule"/>
</dbReference>
<feature type="region of interest" description="Disordered" evidence="12">
    <location>
        <begin position="1"/>
        <end position="47"/>
    </location>
</feature>
<proteinExistence type="inferred from homology"/>
<dbReference type="Proteomes" id="UP001388673">
    <property type="component" value="Unassembled WGS sequence"/>
</dbReference>
<feature type="repeat" description="Solcar" evidence="11">
    <location>
        <begin position="165"/>
        <end position="250"/>
    </location>
</feature>
<dbReference type="KEGG" id="kne:92180627"/>
<dbReference type="InterPro" id="IPR002067">
    <property type="entry name" value="MCP"/>
</dbReference>
<evidence type="ECO:0000313" key="13">
    <source>
        <dbReference type="EMBL" id="KAK8854630.1"/>
    </source>
</evidence>
<comment type="subcellular location">
    <subcellularLocation>
        <location evidence="10">Mitochondrion inner membrane</location>
        <topology evidence="10">Multi-pass membrane protein</topology>
    </subcellularLocation>
    <subcellularLocation>
        <location evidence="1">Mitochondrion membrane</location>
        <topology evidence="1">Multi-pass membrane protein</topology>
    </subcellularLocation>
</comment>
<dbReference type="RefSeq" id="XP_066802868.1">
    <property type="nucleotide sequence ID" value="XM_066946476.1"/>
</dbReference>
<comment type="catalytic activity">
    <reaction evidence="9 10">
        <text>glycine(in) = glycine(out)</text>
        <dbReference type="Rhea" id="RHEA:70715"/>
        <dbReference type="ChEBI" id="CHEBI:57305"/>
    </reaction>
</comment>
<keyword evidence="4 10" id="KW-0677">Repeat</keyword>
<comment type="similarity">
    <text evidence="10">Belongs to the mitochondrial carrier (TC 2.A.29) family. SLC25A38 subfamily.</text>
</comment>
<dbReference type="PANTHER" id="PTHR46181:SF3">
    <property type="entry name" value="MITOCHONDRIAL GLYCINE TRANSPORTER"/>
    <property type="match status" value="1"/>
</dbReference>
<dbReference type="PANTHER" id="PTHR46181">
    <property type="entry name" value="MITOCHONDRIAL GLYCINE TRANSPORTER"/>
    <property type="match status" value="1"/>
</dbReference>
<keyword evidence="8 10" id="KW-0472">Membrane</keyword>
<evidence type="ECO:0000256" key="9">
    <source>
        <dbReference type="ARBA" id="ARBA00034060"/>
    </source>
</evidence>
<dbReference type="GeneID" id="92180627"/>
<evidence type="ECO:0000256" key="2">
    <source>
        <dbReference type="ARBA" id="ARBA00022448"/>
    </source>
</evidence>
<keyword evidence="5 10" id="KW-0999">Mitochondrion inner membrane</keyword>
<evidence type="ECO:0000313" key="14">
    <source>
        <dbReference type="Proteomes" id="UP001388673"/>
    </source>
</evidence>
<comment type="caution">
    <text evidence="13">The sequence shown here is derived from an EMBL/GenBank/DDBJ whole genome shotgun (WGS) entry which is preliminary data.</text>
</comment>
<keyword evidence="2 10" id="KW-0813">Transport</keyword>
<dbReference type="GO" id="GO:0005743">
    <property type="term" value="C:mitochondrial inner membrane"/>
    <property type="evidence" value="ECO:0007669"/>
    <property type="project" value="UniProtKB-SubCell"/>
</dbReference>
<keyword evidence="3 10" id="KW-0812">Transmembrane</keyword>
<evidence type="ECO:0000256" key="3">
    <source>
        <dbReference type="ARBA" id="ARBA00022692"/>
    </source>
</evidence>
<feature type="compositionally biased region" description="Polar residues" evidence="12">
    <location>
        <begin position="1"/>
        <end position="12"/>
    </location>
</feature>
<reference evidence="13 14" key="1">
    <citation type="journal article" date="2024" name="bioRxiv">
        <title>Comparative genomics of Cryptococcus and Kwoniella reveals pathogenesis evolution and contrasting karyotype dynamics via intercentromeric recombination or chromosome fusion.</title>
        <authorList>
            <person name="Coelho M.A."/>
            <person name="David-Palma M."/>
            <person name="Shea T."/>
            <person name="Bowers K."/>
            <person name="McGinley-Smith S."/>
            <person name="Mohammad A.W."/>
            <person name="Gnirke A."/>
            <person name="Yurkov A.M."/>
            <person name="Nowrousian M."/>
            <person name="Sun S."/>
            <person name="Cuomo C.A."/>
            <person name="Heitman J."/>
        </authorList>
    </citation>
    <scope>NUCLEOTIDE SEQUENCE [LARGE SCALE GENOMIC DNA]</scope>
    <source>
        <strain evidence="13 14">CBS 13917</strain>
    </source>
</reference>
<dbReference type="Pfam" id="PF00153">
    <property type="entry name" value="Mito_carr"/>
    <property type="match status" value="3"/>
</dbReference>
<gene>
    <name evidence="13" type="ORF">IAR55_003369</name>
</gene>
<keyword evidence="14" id="KW-1185">Reference proteome</keyword>
<dbReference type="EMBL" id="JBCAWK010000006">
    <property type="protein sequence ID" value="KAK8854630.1"/>
    <property type="molecule type" value="Genomic_DNA"/>
</dbReference>
<dbReference type="InterPro" id="IPR030847">
    <property type="entry name" value="Hem25/SLC25A38"/>
</dbReference>
<dbReference type="InterPro" id="IPR018108">
    <property type="entry name" value="MCP_transmembrane"/>
</dbReference>
<dbReference type="PROSITE" id="PS50920">
    <property type="entry name" value="SOLCAR"/>
    <property type="match status" value="3"/>
</dbReference>
<evidence type="ECO:0000256" key="1">
    <source>
        <dbReference type="ARBA" id="ARBA00004225"/>
    </source>
</evidence>
<dbReference type="GO" id="GO:1904983">
    <property type="term" value="P:glycine import into mitochondrion"/>
    <property type="evidence" value="ECO:0007669"/>
    <property type="project" value="UniProtKB-UniRule"/>
</dbReference>
<feature type="compositionally biased region" description="Low complexity" evidence="12">
    <location>
        <begin position="16"/>
        <end position="47"/>
    </location>
</feature>
<keyword evidence="7 10" id="KW-0496">Mitochondrion</keyword>
<dbReference type="InterPro" id="IPR023395">
    <property type="entry name" value="MCP_dom_sf"/>
</dbReference>
<name>A0AAW0YZC2_9TREE</name>
<evidence type="ECO:0000256" key="11">
    <source>
        <dbReference type="PROSITE-ProRule" id="PRU00282"/>
    </source>
</evidence>
<keyword evidence="6 10" id="KW-1133">Transmembrane helix</keyword>
<evidence type="ECO:0000256" key="12">
    <source>
        <dbReference type="SAM" id="MobiDB-lite"/>
    </source>
</evidence>
<evidence type="ECO:0000256" key="6">
    <source>
        <dbReference type="ARBA" id="ARBA00022989"/>
    </source>
</evidence>
<sequence>MSSLPIPTTTPSELIPSATLPLSSSSSSRATSSAAATPRNNSRASHHLLSGGLSGLSSAIVLQPLDLLKTRMQQASNGSVKRKRISGVFRQVLKDDGVLGLWRGTVPTLVRNVPGVAIYFYSLSSIRNRLSMIPYFSIPVRIPLSASKSELATGGGRSRSAIVKLSSGGNLVAGAIARTSVGFVLSPITVIKARFESNHYKDYHSIPGALASLWRTNGLRGFFQGFTATAFRDAPYAGLYLVFYEKWKDFAGKIHGVPNAALHSGSGIMAATLATVLTSPADVLKTRMQVNPTEHPSIRKAMSRVIEERGAMGFFSGTSLRISRKAASAAIGWTVYEGLLIFLRDRDRERERLGGKLV</sequence>
<dbReference type="HAMAP" id="MF_03064">
    <property type="entry name" value="SLC25A38"/>
    <property type="match status" value="1"/>
</dbReference>
<comment type="function">
    <text evidence="10">Mitochondrial glycine transporter that imports glycine into the mitochondrial matrix. Plays an important role in providing glycine for the first enzymatic step in heme biosynthesis, the condensation of glycine with succinyl-CoA to produce 5-aminolevulinate (ALA) in the miochondrial matrix.</text>
</comment>
<evidence type="ECO:0000256" key="8">
    <source>
        <dbReference type="ARBA" id="ARBA00023136"/>
    </source>
</evidence>
<protein>
    <recommendedName>
        <fullName evidence="10">Mitochondrial glycine transporter</fullName>
    </recommendedName>
    <alternativeName>
        <fullName evidence="10">Solute carrier family 25 member 38 homolog</fullName>
    </alternativeName>
</protein>
<organism evidence="13 14">
    <name type="scientific">Kwoniella newhampshirensis</name>
    <dbReference type="NCBI Taxonomy" id="1651941"/>
    <lineage>
        <taxon>Eukaryota</taxon>
        <taxon>Fungi</taxon>
        <taxon>Dikarya</taxon>
        <taxon>Basidiomycota</taxon>
        <taxon>Agaricomycotina</taxon>
        <taxon>Tremellomycetes</taxon>
        <taxon>Tremellales</taxon>
        <taxon>Cryptococcaceae</taxon>
        <taxon>Kwoniella</taxon>
    </lineage>
</organism>
<dbReference type="Gene3D" id="1.50.40.10">
    <property type="entry name" value="Mitochondrial carrier domain"/>
    <property type="match status" value="1"/>
</dbReference>
<dbReference type="AlphaFoldDB" id="A0AAW0YZC2"/>
<evidence type="ECO:0000256" key="7">
    <source>
        <dbReference type="ARBA" id="ARBA00023128"/>
    </source>
</evidence>
<dbReference type="PRINTS" id="PR00926">
    <property type="entry name" value="MITOCARRIER"/>
</dbReference>
<evidence type="ECO:0000256" key="10">
    <source>
        <dbReference type="HAMAP-Rule" id="MF_03064"/>
    </source>
</evidence>
<evidence type="ECO:0000256" key="4">
    <source>
        <dbReference type="ARBA" id="ARBA00022737"/>
    </source>
</evidence>
<feature type="repeat" description="Solcar" evidence="11">
    <location>
        <begin position="258"/>
        <end position="342"/>
    </location>
</feature>
<accession>A0AAW0YZC2</accession>
<feature type="repeat" description="Solcar" evidence="11">
    <location>
        <begin position="42"/>
        <end position="129"/>
    </location>
</feature>
<evidence type="ECO:0000256" key="5">
    <source>
        <dbReference type="ARBA" id="ARBA00022792"/>
    </source>
</evidence>
<dbReference type="SUPFAM" id="SSF103506">
    <property type="entry name" value="Mitochondrial carrier"/>
    <property type="match status" value="1"/>
</dbReference>